<dbReference type="Gene3D" id="3.30.700.20">
    <property type="entry name" value="Hypothetical protein ph0010, domain 1"/>
    <property type="match status" value="1"/>
</dbReference>
<keyword evidence="3" id="KW-1185">Reference proteome</keyword>
<evidence type="ECO:0000313" key="3">
    <source>
        <dbReference type="Proteomes" id="UP000515733"/>
    </source>
</evidence>
<dbReference type="NCBIfam" id="TIGR04335">
    <property type="entry name" value="AmmeMemoSam_A"/>
    <property type="match status" value="1"/>
</dbReference>
<gene>
    <name evidence="2" type="ORF">DENOEST_0809</name>
</gene>
<dbReference type="InterPro" id="IPR002733">
    <property type="entry name" value="AMMECR1_domain"/>
</dbReference>
<dbReference type="InterPro" id="IPR023473">
    <property type="entry name" value="AMMECR1"/>
</dbReference>
<dbReference type="InterPro" id="IPR027623">
    <property type="entry name" value="AmmeMemoSam_A"/>
</dbReference>
<dbReference type="NCBIfam" id="TIGR00296">
    <property type="entry name" value="TIGR00296 family protein"/>
    <property type="match status" value="1"/>
</dbReference>
<accession>A0A6S6YJP6</accession>
<name>A0A6S6YJP6_9PROT</name>
<sequence>MMDELGSTLLIRARNAIATELGQISAPAPDHPTLHQPGACFVTLTRDGRLRGCIGSLEAHRPLGTDVEANAQAAAFRDPRFPPLALAELPTTRVEVSLLSPASPMDFEDEADALGRLRPGIDGVILAFRNHRATFLPQVWEDLPNPRLFLAHLKQKAGLPADFWSPEIRLYHYEVQKWKETEPSPQPPPQGRG</sequence>
<dbReference type="InterPro" id="IPR036071">
    <property type="entry name" value="AMMECR1_dom_sf"/>
</dbReference>
<organism evidence="2 3">
    <name type="scientific">Denitratisoma oestradiolicum</name>
    <dbReference type="NCBI Taxonomy" id="311182"/>
    <lineage>
        <taxon>Bacteria</taxon>
        <taxon>Pseudomonadati</taxon>
        <taxon>Pseudomonadota</taxon>
        <taxon>Betaproteobacteria</taxon>
        <taxon>Nitrosomonadales</taxon>
        <taxon>Sterolibacteriaceae</taxon>
        <taxon>Denitratisoma</taxon>
    </lineage>
</organism>
<evidence type="ECO:0000313" key="2">
    <source>
        <dbReference type="EMBL" id="CAB1367974.1"/>
    </source>
</evidence>
<feature type="domain" description="AMMECR1" evidence="1">
    <location>
        <begin position="1"/>
        <end position="189"/>
    </location>
</feature>
<proteinExistence type="predicted"/>
<dbReference type="AlphaFoldDB" id="A0A6S6YJP6"/>
<dbReference type="SUPFAM" id="SSF143447">
    <property type="entry name" value="AMMECR1-like"/>
    <property type="match status" value="1"/>
</dbReference>
<dbReference type="Pfam" id="PF01871">
    <property type="entry name" value="AMMECR1"/>
    <property type="match status" value="1"/>
</dbReference>
<dbReference type="EMBL" id="LR778301">
    <property type="protein sequence ID" value="CAB1367974.1"/>
    <property type="molecule type" value="Genomic_DNA"/>
</dbReference>
<evidence type="ECO:0000259" key="1">
    <source>
        <dbReference type="PROSITE" id="PS51112"/>
    </source>
</evidence>
<protein>
    <recommendedName>
        <fullName evidence="1">AMMECR1 domain-containing protein</fullName>
    </recommendedName>
</protein>
<dbReference type="Proteomes" id="UP000515733">
    <property type="component" value="Chromosome"/>
</dbReference>
<dbReference type="PROSITE" id="PS51112">
    <property type="entry name" value="AMMECR1"/>
    <property type="match status" value="1"/>
</dbReference>
<dbReference type="KEGG" id="doe:DENOEST_0809"/>
<dbReference type="RefSeq" id="WP_197970512.1">
    <property type="nucleotide sequence ID" value="NZ_LR778301.1"/>
</dbReference>
<reference evidence="2 3" key="1">
    <citation type="submission" date="2020-03" db="EMBL/GenBank/DDBJ databases">
        <authorList>
            <consortium name="Genoscope - CEA"/>
            <person name="William W."/>
        </authorList>
    </citation>
    <scope>NUCLEOTIDE SEQUENCE [LARGE SCALE GENOMIC DNA]</scope>
    <source>
        <strain evidence="3">DSM 16959</strain>
    </source>
</reference>
<dbReference type="PANTHER" id="PTHR13016">
    <property type="entry name" value="AMMECR1 HOMOLOG"/>
    <property type="match status" value="1"/>
</dbReference>
<dbReference type="PANTHER" id="PTHR13016:SF0">
    <property type="entry name" value="AMME SYNDROME CANDIDATE GENE 1 PROTEIN"/>
    <property type="match status" value="1"/>
</dbReference>
<dbReference type="InterPro" id="IPR027485">
    <property type="entry name" value="AMMECR1_N"/>
</dbReference>
<dbReference type="Gene3D" id="3.30.1490.150">
    <property type="entry name" value="Hypothetical protein ph0010, domain 2"/>
    <property type="match status" value="1"/>
</dbReference>